<feature type="compositionally biased region" description="Basic and acidic residues" evidence="1">
    <location>
        <begin position="12"/>
        <end position="25"/>
    </location>
</feature>
<dbReference type="AlphaFoldDB" id="A0A3F2RU39"/>
<evidence type="ECO:0000313" key="3">
    <source>
        <dbReference type="Proteomes" id="UP000277300"/>
    </source>
</evidence>
<sequence>MSSPVQPQVFAERAHEDAHGRETPRVPRSNLRQTVYHLWQPGEAQASARIHRAHQMPRERLHLHVPERHQARKTPEIPLRRARAPLRGARMRKDIQHHREPQSALQEPSPGRNNRRRADSNR</sequence>
<reference evidence="2 3" key="1">
    <citation type="submission" date="2018-07" db="EMBL/GenBank/DDBJ databases">
        <title>Genome sequencing of oomycete isolates from Chile give support for New Zealand origin for Phytophthora kernoviae and make available the first Nothophytophthora sp. genome.</title>
        <authorList>
            <person name="Studholme D.J."/>
            <person name="Sanfuentes E."/>
            <person name="Panda P."/>
            <person name="Hill R."/>
            <person name="Sambles C."/>
            <person name="Grant M."/>
            <person name="Williams N.M."/>
            <person name="Mcdougal R.L."/>
        </authorList>
    </citation>
    <scope>NUCLEOTIDE SEQUENCE [LARGE SCALE GENOMIC DNA]</scope>
    <source>
        <strain evidence="2">Chile6</strain>
    </source>
</reference>
<dbReference type="Proteomes" id="UP000277300">
    <property type="component" value="Unassembled WGS sequence"/>
</dbReference>
<name>A0A3F2RU39_9STRA</name>
<protein>
    <submittedName>
        <fullName evidence="2">Uncharacterized protein</fullName>
    </submittedName>
</protein>
<evidence type="ECO:0000313" key="2">
    <source>
        <dbReference type="EMBL" id="RLN63765.1"/>
    </source>
</evidence>
<organism evidence="2 3">
    <name type="scientific">Phytophthora kernoviae</name>
    <dbReference type="NCBI Taxonomy" id="325452"/>
    <lineage>
        <taxon>Eukaryota</taxon>
        <taxon>Sar</taxon>
        <taxon>Stramenopiles</taxon>
        <taxon>Oomycota</taxon>
        <taxon>Peronosporomycetes</taxon>
        <taxon>Peronosporales</taxon>
        <taxon>Peronosporaceae</taxon>
        <taxon>Phytophthora</taxon>
    </lineage>
</organism>
<feature type="region of interest" description="Disordered" evidence="1">
    <location>
        <begin position="1"/>
        <end position="31"/>
    </location>
</feature>
<accession>A0A3F2RU39</accession>
<feature type="compositionally biased region" description="Basic and acidic residues" evidence="1">
    <location>
        <begin position="91"/>
        <end position="101"/>
    </location>
</feature>
<comment type="caution">
    <text evidence="2">The sequence shown here is derived from an EMBL/GenBank/DDBJ whole genome shotgun (WGS) entry which is preliminary data.</text>
</comment>
<feature type="region of interest" description="Disordered" evidence="1">
    <location>
        <begin position="60"/>
        <end position="122"/>
    </location>
</feature>
<proteinExistence type="predicted"/>
<feature type="compositionally biased region" description="Basic and acidic residues" evidence="1">
    <location>
        <begin position="60"/>
        <end position="79"/>
    </location>
</feature>
<dbReference type="EMBL" id="MBDO02000088">
    <property type="protein sequence ID" value="RLN63765.1"/>
    <property type="molecule type" value="Genomic_DNA"/>
</dbReference>
<evidence type="ECO:0000256" key="1">
    <source>
        <dbReference type="SAM" id="MobiDB-lite"/>
    </source>
</evidence>
<gene>
    <name evidence="2" type="ORF">BBP00_00003881</name>
</gene>